<dbReference type="PROSITE" id="PS50157">
    <property type="entry name" value="ZINC_FINGER_C2H2_2"/>
    <property type="match status" value="1"/>
</dbReference>
<reference evidence="10" key="3">
    <citation type="submission" date="2025-08" db="UniProtKB">
        <authorList>
            <consortium name="RefSeq"/>
        </authorList>
    </citation>
    <scope>IDENTIFICATION</scope>
    <source>
        <strain evidence="10">CBS 342.82</strain>
    </source>
</reference>
<evidence type="ECO:0000313" key="10">
    <source>
        <dbReference type="RefSeq" id="XP_033461328.1"/>
    </source>
</evidence>
<evidence type="ECO:0008006" key="11">
    <source>
        <dbReference type="Google" id="ProtNLM"/>
    </source>
</evidence>
<keyword evidence="2" id="KW-0862">Zinc</keyword>
<name>A0A6J3MBS8_9PEZI</name>
<dbReference type="AlphaFoldDB" id="A0A6J3MBS8"/>
<evidence type="ECO:0000259" key="8">
    <source>
        <dbReference type="PROSITE" id="PS50157"/>
    </source>
</evidence>
<evidence type="ECO:0000256" key="1">
    <source>
        <dbReference type="ARBA" id="ARBA00022723"/>
    </source>
</evidence>
<dbReference type="GeneID" id="54359989"/>
<accession>A0A6J3MBS8</accession>
<proteinExistence type="predicted"/>
<reference evidence="10" key="1">
    <citation type="submission" date="2020-01" db="EMBL/GenBank/DDBJ databases">
        <authorList>
            <consortium name="DOE Joint Genome Institute"/>
            <person name="Haridas S."/>
            <person name="Albert R."/>
            <person name="Binder M."/>
            <person name="Bloem J."/>
            <person name="Labutti K."/>
            <person name="Salamov A."/>
            <person name="Andreopoulos B."/>
            <person name="Baker S.E."/>
            <person name="Barry K."/>
            <person name="Bills G."/>
            <person name="Bluhm B.H."/>
            <person name="Cannon C."/>
            <person name="Castanera R."/>
            <person name="Culley D.E."/>
            <person name="Daum C."/>
            <person name="Ezra D."/>
            <person name="Gonzalez J.B."/>
            <person name="Henrissat B."/>
            <person name="Kuo A."/>
            <person name="Liang C."/>
            <person name="Lipzen A."/>
            <person name="Lutzoni F."/>
            <person name="Magnuson J."/>
            <person name="Mondo S."/>
            <person name="Nolan M."/>
            <person name="Ohm R."/>
            <person name="Pangilinan J."/>
            <person name="Park H.-J."/>
            <person name="Ramirez L."/>
            <person name="Alfaro M."/>
            <person name="Sun H."/>
            <person name="Tritt A."/>
            <person name="Yoshinaga Y."/>
            <person name="Zwiers L.-H."/>
            <person name="Turgeon B.G."/>
            <person name="Goodwin S.B."/>
            <person name="Spatafora J.W."/>
            <person name="Crous P.W."/>
            <person name="Grigoriev I.V."/>
        </authorList>
    </citation>
    <scope>NUCLEOTIDE SEQUENCE</scope>
    <source>
        <strain evidence="10">CBS 342.82</strain>
    </source>
</reference>
<keyword evidence="1" id="KW-0479">Metal-binding</keyword>
<dbReference type="SUPFAM" id="SSF57701">
    <property type="entry name" value="Zn2/Cys6 DNA-binding domain"/>
    <property type="match status" value="1"/>
</dbReference>
<organism evidence="10">
    <name type="scientific">Dissoconium aciculare CBS 342.82</name>
    <dbReference type="NCBI Taxonomy" id="1314786"/>
    <lineage>
        <taxon>Eukaryota</taxon>
        <taxon>Fungi</taxon>
        <taxon>Dikarya</taxon>
        <taxon>Ascomycota</taxon>
        <taxon>Pezizomycotina</taxon>
        <taxon>Dothideomycetes</taxon>
        <taxon>Dothideomycetidae</taxon>
        <taxon>Mycosphaerellales</taxon>
        <taxon>Dissoconiaceae</taxon>
        <taxon>Dissoconium</taxon>
    </lineage>
</organism>
<dbReference type="CDD" id="cd00067">
    <property type="entry name" value="GAL4"/>
    <property type="match status" value="1"/>
</dbReference>
<dbReference type="InterPro" id="IPR013087">
    <property type="entry name" value="Znf_C2H2_type"/>
</dbReference>
<dbReference type="OrthoDB" id="5423818at2759"/>
<keyword evidence="9" id="KW-1185">Reference proteome</keyword>
<evidence type="ECO:0000313" key="9">
    <source>
        <dbReference type="Proteomes" id="UP000504637"/>
    </source>
</evidence>
<dbReference type="GO" id="GO:0008270">
    <property type="term" value="F:zinc ion binding"/>
    <property type="evidence" value="ECO:0007669"/>
    <property type="project" value="UniProtKB-KW"/>
</dbReference>
<dbReference type="PANTHER" id="PTHR47660:SF3">
    <property type="entry name" value="FINGER DOMAIN PROTEIN, PUTATIVE (AFU_ORTHOLOGUE AFUA_4G03310)-RELATED"/>
    <property type="match status" value="1"/>
</dbReference>
<dbReference type="Pfam" id="PF00172">
    <property type="entry name" value="Zn_clus"/>
    <property type="match status" value="1"/>
</dbReference>
<dbReference type="PROSITE" id="PS50048">
    <property type="entry name" value="ZN2_CY6_FUNGAL_2"/>
    <property type="match status" value="1"/>
</dbReference>
<dbReference type="SMART" id="SM00066">
    <property type="entry name" value="GAL4"/>
    <property type="match status" value="1"/>
</dbReference>
<reference evidence="10" key="2">
    <citation type="submission" date="2020-04" db="EMBL/GenBank/DDBJ databases">
        <authorList>
            <consortium name="NCBI Genome Project"/>
        </authorList>
    </citation>
    <scope>NUCLEOTIDE SEQUENCE</scope>
    <source>
        <strain evidence="10">CBS 342.82</strain>
    </source>
</reference>
<protein>
    <recommendedName>
        <fullName evidence="11">Zn(2)-C6 fungal-type domain-containing protein</fullName>
    </recommendedName>
</protein>
<dbReference type="RefSeq" id="XP_033461328.1">
    <property type="nucleotide sequence ID" value="XM_033602189.1"/>
</dbReference>
<evidence type="ECO:0000256" key="3">
    <source>
        <dbReference type="ARBA" id="ARBA00023015"/>
    </source>
</evidence>
<evidence type="ECO:0000256" key="2">
    <source>
        <dbReference type="ARBA" id="ARBA00022833"/>
    </source>
</evidence>
<evidence type="ECO:0000259" key="7">
    <source>
        <dbReference type="PROSITE" id="PS50048"/>
    </source>
</evidence>
<evidence type="ECO:0000256" key="4">
    <source>
        <dbReference type="ARBA" id="ARBA00023163"/>
    </source>
</evidence>
<dbReference type="InterPro" id="IPR036864">
    <property type="entry name" value="Zn2-C6_fun-type_DNA-bd_sf"/>
</dbReference>
<evidence type="ECO:0000256" key="5">
    <source>
        <dbReference type="ARBA" id="ARBA00023242"/>
    </source>
</evidence>
<dbReference type="Gene3D" id="4.10.240.10">
    <property type="entry name" value="Zn(2)-C6 fungal-type DNA-binding domain"/>
    <property type="match status" value="1"/>
</dbReference>
<feature type="domain" description="Zn(2)-C6 fungal-type" evidence="7">
    <location>
        <begin position="51"/>
        <end position="81"/>
    </location>
</feature>
<keyword evidence="3" id="KW-0805">Transcription regulation</keyword>
<keyword evidence="5" id="KW-0539">Nucleus</keyword>
<feature type="non-terminal residue" evidence="10">
    <location>
        <position position="437"/>
    </location>
</feature>
<dbReference type="Proteomes" id="UP000504637">
    <property type="component" value="Unplaced"/>
</dbReference>
<dbReference type="InterPro" id="IPR001138">
    <property type="entry name" value="Zn2Cys6_DnaBD"/>
</dbReference>
<sequence length="437" mass="49432">MATMVLPARPDPDESAFICDKCHKCSPRRDLLVRHRRRCQGPPKPLARRKACNSCVQAKAKCCYSLPTCSRCVKRNTPCHYESTALHSEILPNRSTIGDRSENKTPMLLAYSAMDPLNTQFWPPGMTPWDANAFHVPINVPSDDVSLTAPLAQGPFATGDYPYLIGKSLSEIEDGLALSSDHAIMSNDESRGSPSSMDRIMSSTKPRDLVMILHEYTSLLLKDSFQTPLLHFTMYGNENADITLLPLTTMAISCGRCLVHGESIAFMRRAVEGEQQRLIQQYSSYKCMKQWDALHAMILYVTIELQNSLRDIGENWKPRPRALGLRLPFIRKMAECYAANYPKLNRSDVHAFEEVSSAPDTTNKGPWHRWVITEAARRTLFMLNMANWFSCFDLTTCTQSPYYEPLCDDIVFGLPLPCSDAQWLACNEMEWRTAIQS</sequence>
<feature type="domain" description="C2H2-type" evidence="8">
    <location>
        <begin position="17"/>
        <end position="45"/>
    </location>
</feature>
<keyword evidence="4" id="KW-0804">Transcription</keyword>
<dbReference type="GO" id="GO:0000981">
    <property type="term" value="F:DNA-binding transcription factor activity, RNA polymerase II-specific"/>
    <property type="evidence" value="ECO:0007669"/>
    <property type="project" value="InterPro"/>
</dbReference>
<keyword evidence="6" id="KW-0863">Zinc-finger</keyword>
<dbReference type="PANTHER" id="PTHR47660">
    <property type="entry name" value="TRANSCRIPTION FACTOR WITH C2H2 AND ZN(2)-CYS(6) DNA BINDING DOMAIN (EUROFUNG)-RELATED-RELATED"/>
    <property type="match status" value="1"/>
</dbReference>
<gene>
    <name evidence="10" type="ORF">K489DRAFT_335554</name>
</gene>
<evidence type="ECO:0000256" key="6">
    <source>
        <dbReference type="PROSITE-ProRule" id="PRU00042"/>
    </source>
</evidence>